<dbReference type="InterPro" id="IPR003719">
    <property type="entry name" value="Phenazine_PhzF-like"/>
</dbReference>
<accession>A0AA91ICR4</accession>
<comment type="caution">
    <text evidence="1">The sequence shown here is derived from an EMBL/GenBank/DDBJ whole genome shotgun (WGS) entry which is preliminary data.</text>
</comment>
<evidence type="ECO:0008006" key="3">
    <source>
        <dbReference type="Google" id="ProtNLM"/>
    </source>
</evidence>
<dbReference type="GO" id="GO:0003824">
    <property type="term" value="F:catalytic activity"/>
    <property type="evidence" value="ECO:0007669"/>
    <property type="project" value="InterPro"/>
</dbReference>
<dbReference type="Pfam" id="PF02567">
    <property type="entry name" value="PhzC-PhzF"/>
    <property type="match status" value="1"/>
</dbReference>
<dbReference type="Proteomes" id="UP000077852">
    <property type="component" value="Unassembled WGS sequence"/>
</dbReference>
<gene>
    <name evidence="1" type="ORF">A3K87_07190</name>
</gene>
<dbReference type="EMBL" id="LVHG01000023">
    <property type="protein sequence ID" value="OAK66537.1"/>
    <property type="molecule type" value="Genomic_DNA"/>
</dbReference>
<evidence type="ECO:0000313" key="2">
    <source>
        <dbReference type="Proteomes" id="UP000077852"/>
    </source>
</evidence>
<evidence type="ECO:0000313" key="1">
    <source>
        <dbReference type="EMBL" id="OAK66537.1"/>
    </source>
</evidence>
<name>A0AA91ICR4_VARPD</name>
<sequence>MEVAFCGHATIALGAVLAMRLGDARYALQLNAARISVKGRRDGALRQAALRLFTLHGGDLDPRIPPAIANAGIDHPVLALRSRERLAAMHYQLEVGRALMTAEGIGTIDLIHAETPRLIHSRNAFAIGGVLEDPATGAAAAALGGYLRNIGWPHAGAIEIVQGEDMGMRSRLHVGITPERGASVRVSGCAHVMG</sequence>
<dbReference type="SUPFAM" id="SSF54506">
    <property type="entry name" value="Diaminopimelate epimerase-like"/>
    <property type="match status" value="1"/>
</dbReference>
<dbReference type="AlphaFoldDB" id="A0AA91ICR4"/>
<dbReference type="Gene3D" id="3.10.310.10">
    <property type="entry name" value="Diaminopimelate Epimerase, Chain A, domain 1"/>
    <property type="match status" value="1"/>
</dbReference>
<proteinExistence type="predicted"/>
<organism evidence="1 2">
    <name type="scientific">Variovorax paradoxus</name>
    <dbReference type="NCBI Taxonomy" id="34073"/>
    <lineage>
        <taxon>Bacteria</taxon>
        <taxon>Pseudomonadati</taxon>
        <taxon>Pseudomonadota</taxon>
        <taxon>Betaproteobacteria</taxon>
        <taxon>Burkholderiales</taxon>
        <taxon>Comamonadaceae</taxon>
        <taxon>Variovorax</taxon>
    </lineage>
</organism>
<reference evidence="1 2" key="1">
    <citation type="submission" date="2016-03" db="EMBL/GenBank/DDBJ databases">
        <title>Genome sequence of Variovorax paradoxus KB5.</title>
        <authorList>
            <person name="Jeong H."/>
            <person name="Hong C.E."/>
            <person name="Jo S.H."/>
            <person name="Park J.M."/>
        </authorList>
    </citation>
    <scope>NUCLEOTIDE SEQUENCE [LARGE SCALE GENOMIC DNA]</scope>
    <source>
        <strain evidence="1 2">KB5</strain>
    </source>
</reference>
<protein>
    <recommendedName>
        <fullName evidence="3">PhzF family phenazine biosynthesis protein</fullName>
    </recommendedName>
</protein>